<dbReference type="Gene3D" id="3.40.630.30">
    <property type="match status" value="1"/>
</dbReference>
<dbReference type="PANTHER" id="PTHR43617:SF2">
    <property type="entry name" value="UPF0039 PROTEIN SLL0451"/>
    <property type="match status" value="1"/>
</dbReference>
<dbReference type="PROSITE" id="PS51186">
    <property type="entry name" value="GNAT"/>
    <property type="match status" value="1"/>
</dbReference>
<reference evidence="3" key="1">
    <citation type="journal article" date="2019" name="Int. J. Syst. Evol. Microbiol.">
        <title>The Global Catalogue of Microorganisms (GCM) 10K type strain sequencing project: providing services to taxonomists for standard genome sequencing and annotation.</title>
        <authorList>
            <consortium name="The Broad Institute Genomics Platform"/>
            <consortium name="The Broad Institute Genome Sequencing Center for Infectious Disease"/>
            <person name="Wu L."/>
            <person name="Ma J."/>
        </authorList>
    </citation>
    <scope>NUCLEOTIDE SEQUENCE [LARGE SCALE GENOMIC DNA]</scope>
    <source>
        <strain evidence="3">JCM 9731</strain>
    </source>
</reference>
<dbReference type="CDD" id="cd04301">
    <property type="entry name" value="NAT_SF"/>
    <property type="match status" value="1"/>
</dbReference>
<protein>
    <submittedName>
        <fullName evidence="2">GNAT family N-acetyltransferase</fullName>
    </submittedName>
</protein>
<dbReference type="PANTHER" id="PTHR43617">
    <property type="entry name" value="L-AMINO ACID N-ACETYLTRANSFERASE"/>
    <property type="match status" value="1"/>
</dbReference>
<gene>
    <name evidence="2" type="ORF">GCM10008967_36950</name>
</gene>
<sequence>MQISLRKIDLTNWEDAISLKVHTEQQSFIASNLYSIAEVQFLKNFQAMGVYHNEEMIGFAMFGIDPDDGNYWIYRLMIDERFQGKGYGSEAVNCVIETIRQLKDEGHDRIMIGYHPENDGAKFAYKKAGFVETEIAPWGEQLAVYLF</sequence>
<dbReference type="InterPro" id="IPR016181">
    <property type="entry name" value="Acyl_CoA_acyltransferase"/>
</dbReference>
<dbReference type="InterPro" id="IPR050276">
    <property type="entry name" value="MshD_Acetyltransferase"/>
</dbReference>
<name>A0ABP3GFI6_9BACI</name>
<keyword evidence="3" id="KW-1185">Reference proteome</keyword>
<dbReference type="EMBL" id="BAAADJ010000061">
    <property type="protein sequence ID" value="GAA0343082.1"/>
    <property type="molecule type" value="Genomic_DNA"/>
</dbReference>
<dbReference type="InterPro" id="IPR000182">
    <property type="entry name" value="GNAT_dom"/>
</dbReference>
<comment type="caution">
    <text evidence="2">The sequence shown here is derived from an EMBL/GenBank/DDBJ whole genome shotgun (WGS) entry which is preliminary data.</text>
</comment>
<dbReference type="Proteomes" id="UP001500782">
    <property type="component" value="Unassembled WGS sequence"/>
</dbReference>
<evidence type="ECO:0000313" key="3">
    <source>
        <dbReference type="Proteomes" id="UP001500782"/>
    </source>
</evidence>
<dbReference type="SUPFAM" id="SSF55729">
    <property type="entry name" value="Acyl-CoA N-acyltransferases (Nat)"/>
    <property type="match status" value="1"/>
</dbReference>
<feature type="domain" description="N-acetyltransferase" evidence="1">
    <location>
        <begin position="3"/>
        <end position="147"/>
    </location>
</feature>
<dbReference type="Pfam" id="PF00583">
    <property type="entry name" value="Acetyltransf_1"/>
    <property type="match status" value="1"/>
</dbReference>
<organism evidence="2 3">
    <name type="scientific">Bacillus carboniphilus</name>
    <dbReference type="NCBI Taxonomy" id="86663"/>
    <lineage>
        <taxon>Bacteria</taxon>
        <taxon>Bacillati</taxon>
        <taxon>Bacillota</taxon>
        <taxon>Bacilli</taxon>
        <taxon>Bacillales</taxon>
        <taxon>Bacillaceae</taxon>
        <taxon>Bacillus</taxon>
    </lineage>
</organism>
<evidence type="ECO:0000259" key="1">
    <source>
        <dbReference type="PROSITE" id="PS51186"/>
    </source>
</evidence>
<dbReference type="RefSeq" id="WP_343802458.1">
    <property type="nucleotide sequence ID" value="NZ_BAAADJ010000061.1"/>
</dbReference>
<proteinExistence type="predicted"/>
<evidence type="ECO:0000313" key="2">
    <source>
        <dbReference type="EMBL" id="GAA0343082.1"/>
    </source>
</evidence>
<accession>A0ABP3GFI6</accession>